<feature type="compositionally biased region" description="Pro residues" evidence="1">
    <location>
        <begin position="198"/>
        <end position="221"/>
    </location>
</feature>
<dbReference type="EMBL" id="QKWP01000119">
    <property type="protein sequence ID" value="RIB26882.1"/>
    <property type="molecule type" value="Genomic_DNA"/>
</dbReference>
<evidence type="ECO:0000313" key="2">
    <source>
        <dbReference type="EMBL" id="RIB26882.1"/>
    </source>
</evidence>
<accession>A0A397VYK0</accession>
<dbReference type="Proteomes" id="UP000266673">
    <property type="component" value="Unassembled WGS sequence"/>
</dbReference>
<keyword evidence="3" id="KW-1185">Reference proteome</keyword>
<organism evidence="2 3">
    <name type="scientific">Gigaspora rosea</name>
    <dbReference type="NCBI Taxonomy" id="44941"/>
    <lineage>
        <taxon>Eukaryota</taxon>
        <taxon>Fungi</taxon>
        <taxon>Fungi incertae sedis</taxon>
        <taxon>Mucoromycota</taxon>
        <taxon>Glomeromycotina</taxon>
        <taxon>Glomeromycetes</taxon>
        <taxon>Diversisporales</taxon>
        <taxon>Gigasporaceae</taxon>
        <taxon>Gigaspora</taxon>
    </lineage>
</organism>
<protein>
    <submittedName>
        <fullName evidence="2">Uncharacterized protein</fullName>
    </submittedName>
</protein>
<comment type="caution">
    <text evidence="2">The sequence shown here is derived from an EMBL/GenBank/DDBJ whole genome shotgun (WGS) entry which is preliminary data.</text>
</comment>
<feature type="region of interest" description="Disordered" evidence="1">
    <location>
        <begin position="189"/>
        <end position="222"/>
    </location>
</feature>
<sequence length="238" mass="26075">MDPQYILTLILRMKILKELNILVTSDVRLSSFLIFNQDKDKNNWIVCNLPFLTPRTNQISKKFLLHYARNISEISYISCSSGYSELGNVCLITELVEISQDQTLFITYQVDFLPSGSIVGLRTLDFQYTNTSYSLQYDIKPLFYGGAVITSWRVENNNIKKRNVNTRALTEVVPVVNPNYQGGSNLPVRAHACESPEPAQPPAAAPAAAPAPAPAAAPPASPALAPAAVTSADIVCCL</sequence>
<name>A0A397VYK0_9GLOM</name>
<evidence type="ECO:0000313" key="3">
    <source>
        <dbReference type="Proteomes" id="UP000266673"/>
    </source>
</evidence>
<proteinExistence type="predicted"/>
<evidence type="ECO:0000256" key="1">
    <source>
        <dbReference type="SAM" id="MobiDB-lite"/>
    </source>
</evidence>
<dbReference type="AlphaFoldDB" id="A0A397VYK0"/>
<reference evidence="2 3" key="1">
    <citation type="submission" date="2018-06" db="EMBL/GenBank/DDBJ databases">
        <title>Comparative genomics reveals the genomic features of Rhizophagus irregularis, R. cerebriforme, R. diaphanum and Gigaspora rosea, and their symbiotic lifestyle signature.</title>
        <authorList>
            <person name="Morin E."/>
            <person name="San Clemente H."/>
            <person name="Chen E.C.H."/>
            <person name="De La Providencia I."/>
            <person name="Hainaut M."/>
            <person name="Kuo A."/>
            <person name="Kohler A."/>
            <person name="Murat C."/>
            <person name="Tang N."/>
            <person name="Roy S."/>
            <person name="Loubradou J."/>
            <person name="Henrissat B."/>
            <person name="Grigoriev I.V."/>
            <person name="Corradi N."/>
            <person name="Roux C."/>
            <person name="Martin F.M."/>
        </authorList>
    </citation>
    <scope>NUCLEOTIDE SEQUENCE [LARGE SCALE GENOMIC DNA]</scope>
    <source>
        <strain evidence="2 3">DAOM 194757</strain>
    </source>
</reference>
<gene>
    <name evidence="2" type="ORF">C2G38_2029845</name>
</gene>